<gene>
    <name evidence="5" type="ORF">QR680_004505</name>
</gene>
<protein>
    <recommendedName>
        <fullName evidence="4">Protein kinase domain-containing protein</fullName>
    </recommendedName>
</protein>
<comment type="caution">
    <text evidence="5">The sequence shown here is derived from an EMBL/GenBank/DDBJ whole genome shotgun (WGS) entry which is preliminary data.</text>
</comment>
<reference evidence="5" key="1">
    <citation type="submission" date="2023-06" db="EMBL/GenBank/DDBJ databases">
        <title>Genomic analysis of the entomopathogenic nematode Steinernema hermaphroditum.</title>
        <authorList>
            <person name="Schwarz E.M."/>
            <person name="Heppert J.K."/>
            <person name="Baniya A."/>
            <person name="Schwartz H.T."/>
            <person name="Tan C.-H."/>
            <person name="Antoshechkin I."/>
            <person name="Sternberg P.W."/>
            <person name="Goodrich-Blair H."/>
            <person name="Dillman A.R."/>
        </authorList>
    </citation>
    <scope>NUCLEOTIDE SEQUENCE</scope>
    <source>
        <strain evidence="5">PS9179</strain>
        <tissue evidence="5">Whole animal</tissue>
    </source>
</reference>
<feature type="domain" description="Protein kinase" evidence="4">
    <location>
        <begin position="81"/>
        <end position="453"/>
    </location>
</feature>
<dbReference type="FunFam" id="3.30.200.20:FF:000518">
    <property type="entry name" value="Tyrosine-protein kinase"/>
    <property type="match status" value="1"/>
</dbReference>
<dbReference type="InterPro" id="IPR000719">
    <property type="entry name" value="Prot_kinase_dom"/>
</dbReference>
<keyword evidence="2 3" id="KW-0067">ATP-binding</keyword>
<evidence type="ECO:0000256" key="2">
    <source>
        <dbReference type="ARBA" id="ARBA00022840"/>
    </source>
</evidence>
<dbReference type="InterPro" id="IPR011009">
    <property type="entry name" value="Kinase-like_dom_sf"/>
</dbReference>
<evidence type="ECO:0000313" key="5">
    <source>
        <dbReference type="EMBL" id="KAK0409381.1"/>
    </source>
</evidence>
<dbReference type="SUPFAM" id="SSF56112">
    <property type="entry name" value="Protein kinase-like (PK-like)"/>
    <property type="match status" value="1"/>
</dbReference>
<evidence type="ECO:0000256" key="3">
    <source>
        <dbReference type="PROSITE-ProRule" id="PRU10141"/>
    </source>
</evidence>
<evidence type="ECO:0000259" key="4">
    <source>
        <dbReference type="PROSITE" id="PS50011"/>
    </source>
</evidence>
<organism evidence="5 6">
    <name type="scientific">Steinernema hermaphroditum</name>
    <dbReference type="NCBI Taxonomy" id="289476"/>
    <lineage>
        <taxon>Eukaryota</taxon>
        <taxon>Metazoa</taxon>
        <taxon>Ecdysozoa</taxon>
        <taxon>Nematoda</taxon>
        <taxon>Chromadorea</taxon>
        <taxon>Rhabditida</taxon>
        <taxon>Tylenchina</taxon>
        <taxon>Panagrolaimomorpha</taxon>
        <taxon>Strongyloidoidea</taxon>
        <taxon>Steinernematidae</taxon>
        <taxon>Steinernema</taxon>
    </lineage>
</organism>
<proteinExistence type="predicted"/>
<dbReference type="AlphaFoldDB" id="A0AA39LTA7"/>
<dbReference type="InterPro" id="IPR001245">
    <property type="entry name" value="Ser-Thr/Tyr_kinase_cat_dom"/>
</dbReference>
<dbReference type="PANTHER" id="PTHR24418">
    <property type="entry name" value="TYROSINE-PROTEIN KINASE"/>
    <property type="match status" value="1"/>
</dbReference>
<dbReference type="EMBL" id="JAUCMV010000003">
    <property type="protein sequence ID" value="KAK0409381.1"/>
    <property type="molecule type" value="Genomic_DNA"/>
</dbReference>
<accession>A0AA39LTA7</accession>
<dbReference type="Proteomes" id="UP001175271">
    <property type="component" value="Unassembled WGS sequence"/>
</dbReference>
<dbReference type="GO" id="GO:0004672">
    <property type="term" value="F:protein kinase activity"/>
    <property type="evidence" value="ECO:0007669"/>
    <property type="project" value="InterPro"/>
</dbReference>
<dbReference type="Pfam" id="PF07714">
    <property type="entry name" value="PK_Tyr_Ser-Thr"/>
    <property type="match status" value="1"/>
</dbReference>
<dbReference type="GO" id="GO:0005524">
    <property type="term" value="F:ATP binding"/>
    <property type="evidence" value="ECO:0007669"/>
    <property type="project" value="UniProtKB-UniRule"/>
</dbReference>
<keyword evidence="1 3" id="KW-0547">Nucleotide-binding</keyword>
<evidence type="ECO:0000313" key="6">
    <source>
        <dbReference type="Proteomes" id="UP001175271"/>
    </source>
</evidence>
<feature type="binding site" evidence="3">
    <location>
        <position position="113"/>
    </location>
    <ligand>
        <name>ATP</name>
        <dbReference type="ChEBI" id="CHEBI:30616"/>
    </ligand>
</feature>
<name>A0AA39LTA7_9BILA</name>
<keyword evidence="6" id="KW-1185">Reference proteome</keyword>
<dbReference type="PROSITE" id="PS50011">
    <property type="entry name" value="PROTEIN_KINASE_DOM"/>
    <property type="match status" value="1"/>
</dbReference>
<dbReference type="InterPro" id="IPR017441">
    <property type="entry name" value="Protein_kinase_ATP_BS"/>
</dbReference>
<dbReference type="InterPro" id="IPR050198">
    <property type="entry name" value="Non-receptor_tyrosine_kinases"/>
</dbReference>
<dbReference type="PROSITE" id="PS00107">
    <property type="entry name" value="PROTEIN_KINASE_ATP"/>
    <property type="match status" value="1"/>
</dbReference>
<dbReference type="Gene3D" id="3.30.200.20">
    <property type="entry name" value="Phosphorylase Kinase, domain 1"/>
    <property type="match status" value="1"/>
</dbReference>
<sequence length="453" mass="51431">MSVGRLRIGVWMTKLMIRDVIILRSVKDQYAIDADGVLTFSAVTDLIAHYEENHISVLKNCEAFLVTPIRRQQWELRHDDVQLVQKLGEGAFGDVHRGVLRLPMNRSVDVAVKLAKMTEMTKEKIKEIMKEARLMRYYDHPNVVRLYGVVVEAEPLMIVMEFVNGGALNEYDKASNTSTRNSASTATSPRRYPTLRSGLATHPPAFALQQTVLTGLLPDELSSSEMFVFFRFFIGQRLFSGLFPLVLLVAVACDTALRSSDNRCPKVYMDAYKVSTRFMFGHRTKKEFELIAPWSNDNKFTVSIYGDYGKRIAYSVNGTTFSRHGSTILEMMMVEDDLALFSVREMKIAAKLFHFKTPVFGVAVGGSDIVVIERFADEVFPTEDDIKQNYTLVAVSEPNYVPPPTTPKPRTLKPAAVDDDDMDSSDYQVHENTCSSRWMFWSMIFWIVVFLLS</sequence>
<evidence type="ECO:0000256" key="1">
    <source>
        <dbReference type="ARBA" id="ARBA00022741"/>
    </source>
</evidence>